<dbReference type="SUPFAM" id="SSF53649">
    <property type="entry name" value="Alkaline phosphatase-like"/>
    <property type="match status" value="1"/>
</dbReference>
<evidence type="ECO:0000313" key="1">
    <source>
        <dbReference type="EMBL" id="SVD43493.1"/>
    </source>
</evidence>
<organism evidence="1">
    <name type="scientific">marine metagenome</name>
    <dbReference type="NCBI Taxonomy" id="408172"/>
    <lineage>
        <taxon>unclassified sequences</taxon>
        <taxon>metagenomes</taxon>
        <taxon>ecological metagenomes</taxon>
    </lineage>
</organism>
<dbReference type="EMBL" id="UINC01150447">
    <property type="protein sequence ID" value="SVD43493.1"/>
    <property type="molecule type" value="Genomic_DNA"/>
</dbReference>
<dbReference type="Pfam" id="PF08665">
    <property type="entry name" value="PglZ"/>
    <property type="match status" value="1"/>
</dbReference>
<gene>
    <name evidence="1" type="ORF">METZ01_LOCUS396347</name>
</gene>
<reference evidence="1" key="1">
    <citation type="submission" date="2018-05" db="EMBL/GenBank/DDBJ databases">
        <authorList>
            <person name="Lanie J.A."/>
            <person name="Ng W.-L."/>
            <person name="Kazmierczak K.M."/>
            <person name="Andrzejewski T.M."/>
            <person name="Davidsen T.M."/>
            <person name="Wayne K.J."/>
            <person name="Tettelin H."/>
            <person name="Glass J.I."/>
            <person name="Rusch D."/>
            <person name="Podicherti R."/>
            <person name="Tsui H.-C.T."/>
            <person name="Winkler M.E."/>
        </authorList>
    </citation>
    <scope>NUCLEOTIDE SEQUENCE</scope>
</reference>
<evidence type="ECO:0008006" key="2">
    <source>
        <dbReference type="Google" id="ProtNLM"/>
    </source>
</evidence>
<dbReference type="AlphaFoldDB" id="A0A382VAH4"/>
<name>A0A382VAH4_9ZZZZ</name>
<protein>
    <recommendedName>
        <fullName evidence="2">PglZ domain-containing protein</fullName>
    </recommendedName>
</protein>
<dbReference type="InterPro" id="IPR017850">
    <property type="entry name" value="Alkaline_phosphatase_core_sf"/>
</dbReference>
<sequence>SAYRKAICSWLEDAWLMNVLEEISTWGHTVFLTSDHGSTMVTKPVQIKGDRQTSTGIRYKYGRNIKMPEKTGMNILDPEKYLLPRHDMNTNYLIAKSGNFLIYPNEYHKFANRYKNSFQHGGISLEEMIVPIAELKGKNA</sequence>
<proteinExistence type="predicted"/>
<feature type="non-terminal residue" evidence="1">
    <location>
        <position position="1"/>
    </location>
</feature>
<accession>A0A382VAH4</accession>